<reference evidence="1 2" key="1">
    <citation type="submission" date="2018-03" db="EMBL/GenBank/DDBJ databases">
        <title>Phenotypic and genomic properties of Cyclonatronum proteinivorum gen. nov., sp. nov., a haloalkaliphilic bacteroidete from soda lakes possessing Na+-translocating rhodopsin.</title>
        <authorList>
            <person name="Toshchakov S.V."/>
            <person name="Korzhenkov A."/>
            <person name="Samarov N.I."/>
            <person name="Kublanov I.V."/>
            <person name="Muntyan M.S."/>
            <person name="Sorokin D.Y."/>
        </authorList>
    </citation>
    <scope>NUCLEOTIDE SEQUENCE [LARGE SCALE GENOMIC DNA]</scope>
    <source>
        <strain evidence="1 2">Omega</strain>
    </source>
</reference>
<accession>A0A345UMM0</accession>
<gene>
    <name evidence="1" type="ORF">CYPRO_2480</name>
</gene>
<dbReference type="SUPFAM" id="SSF88713">
    <property type="entry name" value="Glycoside hydrolase/deacetylase"/>
    <property type="match status" value="1"/>
</dbReference>
<evidence type="ECO:0008006" key="3">
    <source>
        <dbReference type="Google" id="ProtNLM"/>
    </source>
</evidence>
<dbReference type="InterPro" id="IPR011330">
    <property type="entry name" value="Glyco_hydro/deAcase_b/a-brl"/>
</dbReference>
<name>A0A345UMM0_9BACT</name>
<sequence length="376" mass="41618">MKKIYLTTDYEIFGNGSGCIERCVTAPAAQMMKVAERHGARMTFFVDVLEFIAFEKALEQGFCSANIAAVAQVREQLQEAVSRGHDVQLHLHPQWLDAAWCPEKGWQLNMAYWRIGGLDQKIGYTRLAEMVQQATDWLNGLLKTADAGYACRSFRAGAWCIQPEEAVLRALRQAGIFLDTTVAPGSRTAGELTFFDFTEAPADQWRGWPVADTVTRPEAEGAMYELPIFTAILPFRLRALKKLSRHPVLAPQGCIGDFVGERQPQKKGSVQRAVNMALGVLQNKATQFDFCSLSRAETDFMLAKAAAVRSAGSGIVPIVTISHPKAFGNPEQLAYLLRAAETYDTITLDRTDEPSLWRSASLRELHQNTGYAAASH</sequence>
<dbReference type="KEGG" id="cprv:CYPRO_2480"/>
<protein>
    <recommendedName>
        <fullName evidence="3">Polysaccharide deacetylase</fullName>
    </recommendedName>
</protein>
<dbReference type="AlphaFoldDB" id="A0A345UMM0"/>
<keyword evidence="2" id="KW-1185">Reference proteome</keyword>
<proteinExistence type="predicted"/>
<dbReference type="Proteomes" id="UP000254808">
    <property type="component" value="Chromosome"/>
</dbReference>
<dbReference type="Gene3D" id="3.20.20.370">
    <property type="entry name" value="Glycoside hydrolase/deacetylase"/>
    <property type="match status" value="1"/>
</dbReference>
<organism evidence="1 2">
    <name type="scientific">Cyclonatronum proteinivorum</name>
    <dbReference type="NCBI Taxonomy" id="1457365"/>
    <lineage>
        <taxon>Bacteria</taxon>
        <taxon>Pseudomonadati</taxon>
        <taxon>Balneolota</taxon>
        <taxon>Balneolia</taxon>
        <taxon>Balneolales</taxon>
        <taxon>Cyclonatronaceae</taxon>
        <taxon>Cyclonatronum</taxon>
    </lineage>
</organism>
<dbReference type="EMBL" id="CP027806">
    <property type="protein sequence ID" value="AXJ01722.1"/>
    <property type="molecule type" value="Genomic_DNA"/>
</dbReference>
<dbReference type="OrthoDB" id="8597776at2"/>
<dbReference type="GO" id="GO:0005975">
    <property type="term" value="P:carbohydrate metabolic process"/>
    <property type="evidence" value="ECO:0007669"/>
    <property type="project" value="InterPro"/>
</dbReference>
<evidence type="ECO:0000313" key="1">
    <source>
        <dbReference type="EMBL" id="AXJ01722.1"/>
    </source>
</evidence>
<evidence type="ECO:0000313" key="2">
    <source>
        <dbReference type="Proteomes" id="UP000254808"/>
    </source>
</evidence>
<dbReference type="RefSeq" id="WP_114984880.1">
    <property type="nucleotide sequence ID" value="NZ_CP027806.1"/>
</dbReference>